<dbReference type="EMBL" id="VBAP01000031">
    <property type="protein sequence ID" value="TMI76062.1"/>
    <property type="molecule type" value="Genomic_DNA"/>
</dbReference>
<accession>A0A537IYD1</accession>
<proteinExistence type="predicted"/>
<dbReference type="Proteomes" id="UP000318834">
    <property type="component" value="Unassembled WGS sequence"/>
</dbReference>
<evidence type="ECO:0000313" key="2">
    <source>
        <dbReference type="EMBL" id="TMI76062.1"/>
    </source>
</evidence>
<dbReference type="PANTHER" id="PTHR47098">
    <property type="entry name" value="PROTEIN MAK32"/>
    <property type="match status" value="1"/>
</dbReference>
<organism evidence="2 3">
    <name type="scientific">Candidatus Segetimicrobium genomatis</name>
    <dbReference type="NCBI Taxonomy" id="2569760"/>
    <lineage>
        <taxon>Bacteria</taxon>
        <taxon>Bacillati</taxon>
        <taxon>Candidatus Sysuimicrobiota</taxon>
        <taxon>Candidatus Sysuimicrobiia</taxon>
        <taxon>Candidatus Sysuimicrobiales</taxon>
        <taxon>Candidatus Segetimicrobiaceae</taxon>
        <taxon>Candidatus Segetimicrobium</taxon>
    </lineage>
</organism>
<feature type="domain" description="Carbohydrate kinase PfkB" evidence="1">
    <location>
        <begin position="26"/>
        <end position="278"/>
    </location>
</feature>
<dbReference type="InterPro" id="IPR029056">
    <property type="entry name" value="Ribokinase-like"/>
</dbReference>
<comment type="caution">
    <text evidence="2">The sequence shown here is derived from an EMBL/GenBank/DDBJ whole genome shotgun (WGS) entry which is preliminary data.</text>
</comment>
<name>A0A537IYD1_9BACT</name>
<dbReference type="Gene3D" id="3.40.1190.20">
    <property type="match status" value="1"/>
</dbReference>
<dbReference type="InterPro" id="IPR011611">
    <property type="entry name" value="PfkB_dom"/>
</dbReference>
<dbReference type="Pfam" id="PF00294">
    <property type="entry name" value="PfkB"/>
    <property type="match status" value="1"/>
</dbReference>
<dbReference type="SUPFAM" id="SSF53613">
    <property type="entry name" value="Ribokinase-like"/>
    <property type="match status" value="1"/>
</dbReference>
<evidence type="ECO:0000259" key="1">
    <source>
        <dbReference type="Pfam" id="PF00294"/>
    </source>
</evidence>
<dbReference type="PANTHER" id="PTHR47098:SF2">
    <property type="entry name" value="PROTEIN MAK32"/>
    <property type="match status" value="1"/>
</dbReference>
<protein>
    <recommendedName>
        <fullName evidence="1">Carbohydrate kinase PfkB domain-containing protein</fullName>
    </recommendedName>
</protein>
<dbReference type="AlphaFoldDB" id="A0A537IYD1"/>
<reference evidence="2 3" key="1">
    <citation type="journal article" date="2019" name="Nat. Microbiol.">
        <title>Mediterranean grassland soil C-N compound turnover is dependent on rainfall and depth, and is mediated by genomically divergent microorganisms.</title>
        <authorList>
            <person name="Diamond S."/>
            <person name="Andeer P.F."/>
            <person name="Li Z."/>
            <person name="Crits-Christoph A."/>
            <person name="Burstein D."/>
            <person name="Anantharaman K."/>
            <person name="Lane K.R."/>
            <person name="Thomas B.C."/>
            <person name="Pan C."/>
            <person name="Northen T.R."/>
            <person name="Banfield J.F."/>
        </authorList>
    </citation>
    <scope>NUCLEOTIDE SEQUENCE [LARGE SCALE GENOMIC DNA]</scope>
    <source>
        <strain evidence="2">NP_8</strain>
    </source>
</reference>
<gene>
    <name evidence="2" type="ORF">E6H05_04900</name>
</gene>
<sequence length="298" mass="32020">MFVAVGTIIIDDIVTGDGRALPGILGGAATHAAAGMRVWTKDVGLIGSVGDNFPNELWTALQQMGFDLRSVRRFPHATPRAWQIYDAREHRTEIFQSPRSEFPTFAPTPDQVIAYPDAQGFHLMTAELDGVAPVFAAMRTVPGALILWEPAPWHLVADQRTRVLDLIGSVDIVSPNAEECTAMLGSQPPDRWIATFLEAGAKLVSIRMGREGSLVRSREDPAPRHVAAIWLGPPADVTGAGNAYCGGLLVGYHRTHSSVAAGVHGAISAAITLQHLGVPTISGQIEAEARRLLESYRP</sequence>
<evidence type="ECO:0000313" key="3">
    <source>
        <dbReference type="Proteomes" id="UP000318834"/>
    </source>
</evidence>